<dbReference type="PANTHER" id="PTHR24056:SF246">
    <property type="entry name" value="ECDYSONE-INDUCED PROTEIN 63E, ISOFORM N"/>
    <property type="match status" value="1"/>
</dbReference>
<evidence type="ECO:0000256" key="3">
    <source>
        <dbReference type="ARBA" id="ARBA00022527"/>
    </source>
</evidence>
<dbReference type="InterPro" id="IPR017441">
    <property type="entry name" value="Protein_kinase_ATP_BS"/>
</dbReference>
<protein>
    <recommendedName>
        <fullName evidence="2">cyclin-dependent kinase</fullName>
        <ecNumber evidence="2">2.7.11.22</ecNumber>
    </recommendedName>
</protein>
<feature type="domain" description="Protein kinase" evidence="11">
    <location>
        <begin position="42"/>
        <end position="122"/>
    </location>
</feature>
<accession>A0A7R8W000</accession>
<name>A0A7R8W000_TIMDO</name>
<dbReference type="GO" id="GO:0005737">
    <property type="term" value="C:cytoplasm"/>
    <property type="evidence" value="ECO:0007669"/>
    <property type="project" value="TreeGrafter"/>
</dbReference>
<dbReference type="PROSITE" id="PS00107">
    <property type="entry name" value="PROTEIN_KINASE_ATP"/>
    <property type="match status" value="1"/>
</dbReference>
<dbReference type="EC" id="2.7.11.22" evidence="2"/>
<evidence type="ECO:0000256" key="9">
    <source>
        <dbReference type="ARBA" id="ARBA00048367"/>
    </source>
</evidence>
<keyword evidence="7 10" id="KW-0067">ATP-binding</keyword>
<evidence type="ECO:0000256" key="6">
    <source>
        <dbReference type="ARBA" id="ARBA00022777"/>
    </source>
</evidence>
<keyword evidence="4" id="KW-0808">Transferase</keyword>
<evidence type="ECO:0000256" key="4">
    <source>
        <dbReference type="ARBA" id="ARBA00022679"/>
    </source>
</evidence>
<dbReference type="PANTHER" id="PTHR24056">
    <property type="entry name" value="CELL DIVISION PROTEIN KINASE"/>
    <property type="match status" value="1"/>
</dbReference>
<dbReference type="AlphaFoldDB" id="A0A7R8W000"/>
<keyword evidence="3" id="KW-0723">Serine/threonine-protein kinase</keyword>
<comment type="catalytic activity">
    <reaction evidence="8">
        <text>L-threonyl-[protein] + ATP = O-phospho-L-threonyl-[protein] + ADP + H(+)</text>
        <dbReference type="Rhea" id="RHEA:46608"/>
        <dbReference type="Rhea" id="RHEA-COMP:11060"/>
        <dbReference type="Rhea" id="RHEA-COMP:11605"/>
        <dbReference type="ChEBI" id="CHEBI:15378"/>
        <dbReference type="ChEBI" id="CHEBI:30013"/>
        <dbReference type="ChEBI" id="CHEBI:30616"/>
        <dbReference type="ChEBI" id="CHEBI:61977"/>
        <dbReference type="ChEBI" id="CHEBI:456216"/>
        <dbReference type="EC" id="2.7.11.22"/>
    </reaction>
</comment>
<dbReference type="GO" id="GO:0005524">
    <property type="term" value="F:ATP binding"/>
    <property type="evidence" value="ECO:0007669"/>
    <property type="project" value="UniProtKB-UniRule"/>
</dbReference>
<evidence type="ECO:0000256" key="8">
    <source>
        <dbReference type="ARBA" id="ARBA00047811"/>
    </source>
</evidence>
<dbReference type="InterPro" id="IPR050108">
    <property type="entry name" value="CDK"/>
</dbReference>
<evidence type="ECO:0000256" key="5">
    <source>
        <dbReference type="ARBA" id="ARBA00022741"/>
    </source>
</evidence>
<keyword evidence="6" id="KW-0418">Kinase</keyword>
<evidence type="ECO:0000313" key="12">
    <source>
        <dbReference type="EMBL" id="CAD7206571.1"/>
    </source>
</evidence>
<dbReference type="SUPFAM" id="SSF56112">
    <property type="entry name" value="Protein kinase-like (PK-like)"/>
    <property type="match status" value="1"/>
</dbReference>
<organism evidence="12">
    <name type="scientific">Timema douglasi</name>
    <name type="common">Walking stick</name>
    <dbReference type="NCBI Taxonomy" id="61478"/>
    <lineage>
        <taxon>Eukaryota</taxon>
        <taxon>Metazoa</taxon>
        <taxon>Ecdysozoa</taxon>
        <taxon>Arthropoda</taxon>
        <taxon>Hexapoda</taxon>
        <taxon>Insecta</taxon>
        <taxon>Pterygota</taxon>
        <taxon>Neoptera</taxon>
        <taxon>Polyneoptera</taxon>
        <taxon>Phasmatodea</taxon>
        <taxon>Timematodea</taxon>
        <taxon>Timematoidea</taxon>
        <taxon>Timematidae</taxon>
        <taxon>Timema</taxon>
    </lineage>
</organism>
<gene>
    <name evidence="12" type="ORF">TDIB3V08_LOCUS12720</name>
</gene>
<evidence type="ECO:0000256" key="7">
    <source>
        <dbReference type="ARBA" id="ARBA00022840"/>
    </source>
</evidence>
<dbReference type="FunFam" id="3.30.200.20:FF:000007">
    <property type="entry name" value="Cyclin-dependent kinase 14, putative"/>
    <property type="match status" value="1"/>
</dbReference>
<evidence type="ECO:0000256" key="2">
    <source>
        <dbReference type="ARBA" id="ARBA00012425"/>
    </source>
</evidence>
<evidence type="ECO:0000256" key="10">
    <source>
        <dbReference type="PROSITE-ProRule" id="PRU10141"/>
    </source>
</evidence>
<comment type="catalytic activity">
    <reaction evidence="9">
        <text>L-seryl-[protein] + ATP = O-phospho-L-seryl-[protein] + ADP + H(+)</text>
        <dbReference type="Rhea" id="RHEA:17989"/>
        <dbReference type="Rhea" id="RHEA-COMP:9863"/>
        <dbReference type="Rhea" id="RHEA-COMP:11604"/>
        <dbReference type="ChEBI" id="CHEBI:15378"/>
        <dbReference type="ChEBI" id="CHEBI:29999"/>
        <dbReference type="ChEBI" id="CHEBI:30616"/>
        <dbReference type="ChEBI" id="CHEBI:83421"/>
        <dbReference type="ChEBI" id="CHEBI:456216"/>
        <dbReference type="EC" id="2.7.11.22"/>
    </reaction>
</comment>
<dbReference type="Pfam" id="PF00069">
    <property type="entry name" value="Pkinase"/>
    <property type="match status" value="1"/>
</dbReference>
<dbReference type="GO" id="GO:0004693">
    <property type="term" value="F:cyclin-dependent protein serine/threonine kinase activity"/>
    <property type="evidence" value="ECO:0007669"/>
    <property type="project" value="UniProtKB-EC"/>
</dbReference>
<dbReference type="GO" id="GO:0005634">
    <property type="term" value="C:nucleus"/>
    <property type="evidence" value="ECO:0007669"/>
    <property type="project" value="TreeGrafter"/>
</dbReference>
<dbReference type="PROSITE" id="PS50011">
    <property type="entry name" value="PROTEIN_KINASE_DOM"/>
    <property type="match status" value="1"/>
</dbReference>
<proteinExistence type="inferred from homology"/>
<comment type="similarity">
    <text evidence="1">Belongs to the protein kinase superfamily. CMGC Ser/Thr protein kinase family. CDC2/CDKX subfamily.</text>
</comment>
<dbReference type="InterPro" id="IPR000719">
    <property type="entry name" value="Prot_kinase_dom"/>
</dbReference>
<dbReference type="Gene3D" id="3.30.200.20">
    <property type="entry name" value="Phosphorylase Kinase, domain 1"/>
    <property type="match status" value="1"/>
</dbReference>
<dbReference type="EMBL" id="OA583654">
    <property type="protein sequence ID" value="CAD7206571.1"/>
    <property type="molecule type" value="Genomic_DNA"/>
</dbReference>
<keyword evidence="5 10" id="KW-0547">Nucleotide-binding</keyword>
<feature type="binding site" evidence="10">
    <location>
        <position position="71"/>
    </location>
    <ligand>
        <name>ATP</name>
        <dbReference type="ChEBI" id="CHEBI:30616"/>
    </ligand>
</feature>
<evidence type="ECO:0000259" key="11">
    <source>
        <dbReference type="PROSITE" id="PS50011"/>
    </source>
</evidence>
<evidence type="ECO:0000256" key="1">
    <source>
        <dbReference type="ARBA" id="ARBA00006485"/>
    </source>
</evidence>
<sequence length="122" mass="13819">MEDSYTFIRDFALKYECRNTLGADLLLESFTGDSPFGKSEAYIKLEQLGEGSYATVFKGYSNLTNQVVALKEIRLQEEEGAPFTAIREASLLKELKHANIVTLHDIIHTKETLTFVFEYVVS</sequence>
<dbReference type="InterPro" id="IPR011009">
    <property type="entry name" value="Kinase-like_dom_sf"/>
</dbReference>
<reference evidence="12" key="1">
    <citation type="submission" date="2020-11" db="EMBL/GenBank/DDBJ databases">
        <authorList>
            <person name="Tran Van P."/>
        </authorList>
    </citation>
    <scope>NUCLEOTIDE SEQUENCE</scope>
</reference>